<gene>
    <name evidence="2" type="ORF">ARMGADRAFT_827064</name>
</gene>
<dbReference type="Proteomes" id="UP000217790">
    <property type="component" value="Unassembled WGS sequence"/>
</dbReference>
<dbReference type="AlphaFoldDB" id="A0A2H3CV28"/>
<name>A0A2H3CV28_ARMGA</name>
<proteinExistence type="predicted"/>
<organism evidence="2 3">
    <name type="scientific">Armillaria gallica</name>
    <name type="common">Bulbous honey fungus</name>
    <name type="synonym">Armillaria bulbosa</name>
    <dbReference type="NCBI Taxonomy" id="47427"/>
    <lineage>
        <taxon>Eukaryota</taxon>
        <taxon>Fungi</taxon>
        <taxon>Dikarya</taxon>
        <taxon>Basidiomycota</taxon>
        <taxon>Agaricomycotina</taxon>
        <taxon>Agaricomycetes</taxon>
        <taxon>Agaricomycetidae</taxon>
        <taxon>Agaricales</taxon>
        <taxon>Marasmiineae</taxon>
        <taxon>Physalacriaceae</taxon>
        <taxon>Armillaria</taxon>
    </lineage>
</organism>
<dbReference type="EMBL" id="KZ293742">
    <property type="protein sequence ID" value="PBK80617.1"/>
    <property type="molecule type" value="Genomic_DNA"/>
</dbReference>
<dbReference type="InParanoid" id="A0A2H3CV28"/>
<evidence type="ECO:0000256" key="1">
    <source>
        <dbReference type="SAM" id="MobiDB-lite"/>
    </source>
</evidence>
<evidence type="ECO:0000313" key="3">
    <source>
        <dbReference type="Proteomes" id="UP000217790"/>
    </source>
</evidence>
<dbReference type="OrthoDB" id="10487045at2759"/>
<sequence>MTSLSPSFPFFDSLFVSAWSIMFFVVPRTPMDHLLRGSHRMQQSGQVLYTLHSTMGYEEFKDNLSDYTSCRHHRIDLEKLIDATFLSGKLSTTVNQLAAEFHVKTKSLLESAKLESDAAQLADKARIPDVSSIRIVTTKALLGSTYREFINQEGTLVRRLEEIRDMKSKKPEPERVPRRRFAPSSDNEGRSVSITSQAGSEVELKEVVPPMRKTVYQVRMILNTGNKQPNQKIVLQGQITVMNLIRPSR</sequence>
<evidence type="ECO:0000313" key="2">
    <source>
        <dbReference type="EMBL" id="PBK80617.1"/>
    </source>
</evidence>
<feature type="region of interest" description="Disordered" evidence="1">
    <location>
        <begin position="167"/>
        <end position="196"/>
    </location>
</feature>
<reference evidence="3" key="1">
    <citation type="journal article" date="2017" name="Nat. Ecol. Evol.">
        <title>Genome expansion and lineage-specific genetic innovations in the forest pathogenic fungi Armillaria.</title>
        <authorList>
            <person name="Sipos G."/>
            <person name="Prasanna A.N."/>
            <person name="Walter M.C."/>
            <person name="O'Connor E."/>
            <person name="Balint B."/>
            <person name="Krizsan K."/>
            <person name="Kiss B."/>
            <person name="Hess J."/>
            <person name="Varga T."/>
            <person name="Slot J."/>
            <person name="Riley R."/>
            <person name="Boka B."/>
            <person name="Rigling D."/>
            <person name="Barry K."/>
            <person name="Lee J."/>
            <person name="Mihaltcheva S."/>
            <person name="LaButti K."/>
            <person name="Lipzen A."/>
            <person name="Waldron R."/>
            <person name="Moloney N.M."/>
            <person name="Sperisen C."/>
            <person name="Kredics L."/>
            <person name="Vagvoelgyi C."/>
            <person name="Patrignani A."/>
            <person name="Fitzpatrick D."/>
            <person name="Nagy I."/>
            <person name="Doyle S."/>
            <person name="Anderson J.B."/>
            <person name="Grigoriev I.V."/>
            <person name="Gueldener U."/>
            <person name="Muensterkoetter M."/>
            <person name="Nagy L.G."/>
        </authorList>
    </citation>
    <scope>NUCLEOTIDE SEQUENCE [LARGE SCALE GENOMIC DNA]</scope>
    <source>
        <strain evidence="3">Ar21-2</strain>
    </source>
</reference>
<feature type="compositionally biased region" description="Basic and acidic residues" evidence="1">
    <location>
        <begin position="167"/>
        <end position="176"/>
    </location>
</feature>
<keyword evidence="3" id="KW-1185">Reference proteome</keyword>
<accession>A0A2H3CV28</accession>
<protein>
    <submittedName>
        <fullName evidence="2">Uncharacterized protein</fullName>
    </submittedName>
</protein>
<feature type="compositionally biased region" description="Polar residues" evidence="1">
    <location>
        <begin position="184"/>
        <end position="196"/>
    </location>
</feature>